<sequence>MSRNGSGVKPASKSSIQITFQYQGFRCRENIQLKPTPANLKRVEKQRAAIIHAIDQGTFEYANYFPDSPKAKMFFTASGQTEHVEEYLTKWLRSQKPVLKASSYEGYRKIIDNLVIPQFGHLLLPQWRRKDTRDWLAAMRCGNKRLANIQSVIRKALSDAVDDELLDVNFMTDFCYQRKAQIKEEEDIDPFTIEEQQSILAKCTQDMANQIKFSFWTGVRTSELIALNWGDVDFVRGYIRIRRAMTQASKGQAETTKTVSGLREIKILKPTLEALQAQRPHTFLKGDPIFLNPGTGQRWTGDQQIRDAWIRILKAAGVRYRWPYQTRHTYASMMVSAGEHPMWVAKQMGHRDWTMIAKIYAKWMPEADENAGQKAESIFGTSYAYNSTPNKCRGMCNSVRKRVSL</sequence>
<evidence type="ECO:0000256" key="1">
    <source>
        <dbReference type="ARBA" id="ARBA00022908"/>
    </source>
</evidence>
<dbReference type="PANTHER" id="PTHR30349:SF36">
    <property type="entry name" value="PROPHAGE INTEGRASE INTR-RELATED"/>
    <property type="match status" value="1"/>
</dbReference>
<dbReference type="CDD" id="cd01189">
    <property type="entry name" value="INT_ICEBs1_C_like"/>
    <property type="match status" value="1"/>
</dbReference>
<dbReference type="GO" id="GO:0015074">
    <property type="term" value="P:DNA integration"/>
    <property type="evidence" value="ECO:0007669"/>
    <property type="project" value="UniProtKB-KW"/>
</dbReference>
<dbReference type="InterPro" id="IPR010998">
    <property type="entry name" value="Integrase_recombinase_N"/>
</dbReference>
<dbReference type="InterPro" id="IPR011010">
    <property type="entry name" value="DNA_brk_join_enz"/>
</dbReference>
<reference evidence="5 6" key="1">
    <citation type="submission" date="2018-09" db="EMBL/GenBank/DDBJ databases">
        <title>Complete genome sequence of the hydrocarbonoclastic bacterium Alcaligenes aquatilis QD168, isolated from a crude-oil polluted marine sediment of Central Chile.</title>
        <authorList>
            <person name="Duran R.E."/>
            <person name="Barra B."/>
            <person name="Salva-Serra F."/>
            <person name="Mendez V."/>
            <person name="Moore E.R.B."/>
            <person name="Seeger M."/>
        </authorList>
    </citation>
    <scope>NUCLEOTIDE SEQUENCE [LARGE SCALE GENOMIC DNA]</scope>
    <source>
        <strain evidence="5 6">QD168</strain>
    </source>
</reference>
<keyword evidence="1" id="KW-0229">DNA integration</keyword>
<evidence type="ECO:0000256" key="3">
    <source>
        <dbReference type="ARBA" id="ARBA00023172"/>
    </source>
</evidence>
<dbReference type="AlphaFoldDB" id="A0A3G2HXW7"/>
<feature type="domain" description="Tyr recombinase" evidence="4">
    <location>
        <begin position="186"/>
        <end position="373"/>
    </location>
</feature>
<name>A0A3G2HXW7_9BURK</name>
<dbReference type="SUPFAM" id="SSF56349">
    <property type="entry name" value="DNA breaking-rejoining enzymes"/>
    <property type="match status" value="1"/>
</dbReference>
<dbReference type="PANTHER" id="PTHR30349">
    <property type="entry name" value="PHAGE INTEGRASE-RELATED"/>
    <property type="match status" value="1"/>
</dbReference>
<accession>A0A3G2HXW7</accession>
<dbReference type="InterPro" id="IPR013762">
    <property type="entry name" value="Integrase-like_cat_sf"/>
</dbReference>
<gene>
    <name evidence="5" type="ORF">D3M96_16585</name>
</gene>
<proteinExistence type="predicted"/>
<protein>
    <submittedName>
        <fullName evidence="5">Site-specific integrase</fullName>
    </submittedName>
</protein>
<evidence type="ECO:0000259" key="4">
    <source>
        <dbReference type="PROSITE" id="PS51898"/>
    </source>
</evidence>
<dbReference type="Proteomes" id="UP000268070">
    <property type="component" value="Chromosome"/>
</dbReference>
<dbReference type="GO" id="GO:0006310">
    <property type="term" value="P:DNA recombination"/>
    <property type="evidence" value="ECO:0007669"/>
    <property type="project" value="UniProtKB-KW"/>
</dbReference>
<dbReference type="RefSeq" id="WP_063689893.1">
    <property type="nucleotide sequence ID" value="NZ_CP032153.1"/>
</dbReference>
<evidence type="ECO:0000313" key="5">
    <source>
        <dbReference type="EMBL" id="AYN22006.1"/>
    </source>
</evidence>
<dbReference type="KEGG" id="aaqu:D3M96_16585"/>
<dbReference type="GeneID" id="94038919"/>
<organism evidence="5 6">
    <name type="scientific">Alcaligenes aquatilis</name>
    <dbReference type="NCBI Taxonomy" id="323284"/>
    <lineage>
        <taxon>Bacteria</taxon>
        <taxon>Pseudomonadati</taxon>
        <taxon>Pseudomonadota</taxon>
        <taxon>Betaproteobacteria</taxon>
        <taxon>Burkholderiales</taxon>
        <taxon>Alcaligenaceae</taxon>
        <taxon>Alcaligenes</taxon>
    </lineage>
</organism>
<keyword evidence="2" id="KW-0238">DNA-binding</keyword>
<evidence type="ECO:0000313" key="6">
    <source>
        <dbReference type="Proteomes" id="UP000268070"/>
    </source>
</evidence>
<keyword evidence="3" id="KW-0233">DNA recombination</keyword>
<dbReference type="Pfam" id="PF12167">
    <property type="entry name" value="Arm-DNA-bind_2"/>
    <property type="match status" value="1"/>
</dbReference>
<dbReference type="InterPro" id="IPR004107">
    <property type="entry name" value="Integrase_SAM-like_N"/>
</dbReference>
<dbReference type="OrthoDB" id="5391994at2"/>
<dbReference type="GO" id="GO:0003677">
    <property type="term" value="F:DNA binding"/>
    <property type="evidence" value="ECO:0007669"/>
    <property type="project" value="UniProtKB-KW"/>
</dbReference>
<dbReference type="Pfam" id="PF00589">
    <property type="entry name" value="Phage_integrase"/>
    <property type="match status" value="1"/>
</dbReference>
<dbReference type="Pfam" id="PF14659">
    <property type="entry name" value="Phage_int_SAM_3"/>
    <property type="match status" value="1"/>
</dbReference>
<evidence type="ECO:0000256" key="2">
    <source>
        <dbReference type="ARBA" id="ARBA00023125"/>
    </source>
</evidence>
<dbReference type="PROSITE" id="PS51898">
    <property type="entry name" value="TYR_RECOMBINASE"/>
    <property type="match status" value="1"/>
</dbReference>
<dbReference type="Gene3D" id="1.10.150.130">
    <property type="match status" value="1"/>
</dbReference>
<dbReference type="InterPro" id="IPR002104">
    <property type="entry name" value="Integrase_catalytic"/>
</dbReference>
<dbReference type="InterPro" id="IPR022000">
    <property type="entry name" value="Min27-like_integrase_DNA_bind"/>
</dbReference>
<dbReference type="InterPro" id="IPR050090">
    <property type="entry name" value="Tyrosine_recombinase_XerCD"/>
</dbReference>
<dbReference type="EMBL" id="CP032153">
    <property type="protein sequence ID" value="AYN22006.1"/>
    <property type="molecule type" value="Genomic_DNA"/>
</dbReference>
<dbReference type="Gene3D" id="1.10.443.10">
    <property type="entry name" value="Intergrase catalytic core"/>
    <property type="match status" value="1"/>
</dbReference>